<dbReference type="Gene3D" id="2.60.40.4380">
    <property type="entry name" value="Translational regulator CsrA"/>
    <property type="match status" value="1"/>
</dbReference>
<evidence type="ECO:0000256" key="1">
    <source>
        <dbReference type="ARBA" id="ARBA00022491"/>
    </source>
</evidence>
<evidence type="ECO:0000313" key="3">
    <source>
        <dbReference type="EMBL" id="HIW82142.1"/>
    </source>
</evidence>
<dbReference type="GO" id="GO:0044781">
    <property type="term" value="P:bacterial-type flagellum organization"/>
    <property type="evidence" value="ECO:0007669"/>
    <property type="project" value="UniProtKB-KW"/>
</dbReference>
<dbReference type="Pfam" id="PF02599">
    <property type="entry name" value="CsrA"/>
    <property type="match status" value="1"/>
</dbReference>
<comment type="caution">
    <text evidence="3">The sequence shown here is derived from an EMBL/GenBank/DDBJ whole genome shotgun (WGS) entry which is preliminary data.</text>
</comment>
<proteinExistence type="predicted"/>
<sequence>MLKLSVRPGEYLIIGDNVKVIFTGGTGKNLHVMVDAPKEVPIVRSKAAQKAGEAGASPYYPD</sequence>
<reference evidence="3" key="1">
    <citation type="journal article" date="2021" name="PeerJ">
        <title>Extensive microbial diversity within the chicken gut microbiome revealed by metagenomics and culture.</title>
        <authorList>
            <person name="Gilroy R."/>
            <person name="Ravi A."/>
            <person name="Getino M."/>
            <person name="Pursley I."/>
            <person name="Horton D.L."/>
            <person name="Alikhan N.F."/>
            <person name="Baker D."/>
            <person name="Gharbi K."/>
            <person name="Hall N."/>
            <person name="Watson M."/>
            <person name="Adriaenssens E.M."/>
            <person name="Foster-Nyarko E."/>
            <person name="Jarju S."/>
            <person name="Secka A."/>
            <person name="Antonio M."/>
            <person name="Oren A."/>
            <person name="Chaudhuri R.R."/>
            <person name="La Ragione R."/>
            <person name="Hildebrand F."/>
            <person name="Pallen M.J."/>
        </authorList>
    </citation>
    <scope>NUCLEOTIDE SEQUENCE</scope>
    <source>
        <strain evidence="3">CHK195-6426</strain>
    </source>
</reference>
<evidence type="ECO:0000313" key="4">
    <source>
        <dbReference type="Proteomes" id="UP000824265"/>
    </source>
</evidence>
<name>A0A9D1R6W3_9FIRM</name>
<dbReference type="GO" id="GO:0003723">
    <property type="term" value="F:RNA binding"/>
    <property type="evidence" value="ECO:0007669"/>
    <property type="project" value="InterPro"/>
</dbReference>
<accession>A0A9D1R6W3</accession>
<dbReference type="GO" id="GO:0006402">
    <property type="term" value="P:mRNA catabolic process"/>
    <property type="evidence" value="ECO:0007669"/>
    <property type="project" value="InterPro"/>
</dbReference>
<dbReference type="Proteomes" id="UP000824265">
    <property type="component" value="Unassembled WGS sequence"/>
</dbReference>
<reference evidence="3" key="2">
    <citation type="submission" date="2021-04" db="EMBL/GenBank/DDBJ databases">
        <authorList>
            <person name="Gilroy R."/>
        </authorList>
    </citation>
    <scope>NUCLEOTIDE SEQUENCE</scope>
    <source>
        <strain evidence="3">CHK195-6426</strain>
    </source>
</reference>
<keyword evidence="1" id="KW-0678">Repressor</keyword>
<dbReference type="AlphaFoldDB" id="A0A9D1R6W3"/>
<dbReference type="RefSeq" id="WP_318704384.1">
    <property type="nucleotide sequence ID" value="NZ_CALWMU010000037.1"/>
</dbReference>
<dbReference type="InterPro" id="IPR036107">
    <property type="entry name" value="CsrA_sf"/>
</dbReference>
<dbReference type="InterPro" id="IPR003751">
    <property type="entry name" value="CsrA"/>
</dbReference>
<evidence type="ECO:0000256" key="2">
    <source>
        <dbReference type="ARBA" id="ARBA00022795"/>
    </source>
</evidence>
<dbReference type="EMBL" id="DXGH01000064">
    <property type="protein sequence ID" value="HIW82142.1"/>
    <property type="molecule type" value="Genomic_DNA"/>
</dbReference>
<protein>
    <submittedName>
        <fullName evidence="3">Carbon storage regulator</fullName>
    </submittedName>
</protein>
<gene>
    <name evidence="3" type="ORF">H9742_11620</name>
</gene>
<keyword evidence="2" id="KW-1005">Bacterial flagellum biogenesis</keyword>
<dbReference type="GO" id="GO:0006109">
    <property type="term" value="P:regulation of carbohydrate metabolic process"/>
    <property type="evidence" value="ECO:0007669"/>
    <property type="project" value="InterPro"/>
</dbReference>
<organism evidence="3 4">
    <name type="scientific">Candidatus Acetatifactor stercoripullorum</name>
    <dbReference type="NCBI Taxonomy" id="2838414"/>
    <lineage>
        <taxon>Bacteria</taxon>
        <taxon>Bacillati</taxon>
        <taxon>Bacillota</taxon>
        <taxon>Clostridia</taxon>
        <taxon>Lachnospirales</taxon>
        <taxon>Lachnospiraceae</taxon>
        <taxon>Acetatifactor</taxon>
    </lineage>
</organism>
<dbReference type="SUPFAM" id="SSF117130">
    <property type="entry name" value="CsrA-like"/>
    <property type="match status" value="1"/>
</dbReference>